<sequence length="33" mass="3744">MWDQHLFLIVNKNRCLLDVSPSTSLIQRSAGNS</sequence>
<organism evidence="1">
    <name type="scientific">Brugia malayi</name>
    <name type="common">Filarial nematode worm</name>
    <dbReference type="NCBI Taxonomy" id="6279"/>
    <lineage>
        <taxon>Eukaryota</taxon>
        <taxon>Metazoa</taxon>
        <taxon>Ecdysozoa</taxon>
        <taxon>Nematoda</taxon>
        <taxon>Chromadorea</taxon>
        <taxon>Rhabditida</taxon>
        <taxon>Spirurina</taxon>
        <taxon>Spiruromorpha</taxon>
        <taxon>Filarioidea</taxon>
        <taxon>Onchocercidae</taxon>
        <taxon>Brugia</taxon>
    </lineage>
</organism>
<dbReference type="EMBL" id="LN857024">
    <property type="protein sequence ID" value="CDQ02477.1"/>
    <property type="molecule type" value="Genomic_DNA"/>
</dbReference>
<reference evidence="1" key="1">
    <citation type="journal article" date="2007" name="Science">
        <title>Draft genome of the filarial nematode parasite Brugia malayi.</title>
        <authorList>
            <person name="Ghedin E."/>
            <person name="Wang S."/>
            <person name="Spiro D."/>
            <person name="Caler E."/>
            <person name="Zhao Q."/>
            <person name="Crabtree J."/>
            <person name="Allen J.E."/>
            <person name="Delcher A.L."/>
            <person name="Guiliano D.B."/>
            <person name="Miranda-Saavedra D."/>
            <person name="Angiuoli S.V."/>
            <person name="Creasy T."/>
            <person name="Amedeo P."/>
            <person name="Haas B."/>
            <person name="El-Sayed N.M."/>
            <person name="Wortman J.R."/>
            <person name="Feldblyum T."/>
            <person name="Tallon L."/>
            <person name="Schatz M."/>
            <person name="Shumway M."/>
            <person name="Koo H."/>
            <person name="Salzberg S.L."/>
            <person name="Schobel S."/>
            <person name="Pertea M."/>
            <person name="Pop M."/>
            <person name="White O."/>
            <person name="Barton G.J."/>
            <person name="Carlow C.K."/>
            <person name="Crawford M.J."/>
            <person name="Daub J."/>
            <person name="Dimmic M.W."/>
            <person name="Estes C.F."/>
            <person name="Foster J.M."/>
            <person name="Ganatra M."/>
            <person name="Gregory W.F."/>
            <person name="Johnson N.M."/>
            <person name="Jin J."/>
            <person name="Komuniecki R."/>
            <person name="Korf I."/>
            <person name="Kumar S."/>
            <person name="Laney S."/>
            <person name="Li B.W."/>
            <person name="Li W."/>
            <person name="Lindblom T.H."/>
            <person name="Lustigman S."/>
            <person name="Ma D."/>
            <person name="Maina C.V."/>
            <person name="Martin D.M."/>
            <person name="McCarter J.P."/>
            <person name="McReynolds L."/>
            <person name="Mitreva M."/>
            <person name="Nutman T.B."/>
            <person name="Parkinson J."/>
            <person name="Peregrin-Alvarez J.M."/>
            <person name="Poole C."/>
            <person name="Ren Q."/>
            <person name="Saunders L."/>
            <person name="Sluder A.E."/>
            <person name="Smith K."/>
            <person name="Stanke M."/>
            <person name="Unnasch T.R."/>
            <person name="Ware J."/>
            <person name="Wei A.D."/>
            <person name="Weil G."/>
            <person name="Williams D.J."/>
            <person name="Zhang Y."/>
            <person name="Williams S.A."/>
            <person name="Fraser-Liggett C."/>
            <person name="Slatko B."/>
            <person name="Blaxter M.L."/>
            <person name="Scott A.L."/>
        </authorList>
    </citation>
    <scope>NUCLEOTIDE SEQUENCE</scope>
    <source>
        <strain evidence="1">FR3</strain>
    </source>
</reference>
<gene>
    <name evidence="1" type="primary">Bma-lpd-8</name>
    <name evidence="1" type="ORF">BM_Bm5335</name>
</gene>
<accession>A0A1I9G642</accession>
<name>A0A1I9G642_BRUMA</name>
<dbReference type="AlphaFoldDB" id="A0A1I9G642"/>
<reference evidence="1" key="2">
    <citation type="submission" date="2012-12" db="EMBL/GenBank/DDBJ databases">
        <authorList>
            <consortium name="WormBase Consortium"/>
            <person name="Ghedin E."/>
            <person name="Paulini M."/>
        </authorList>
    </citation>
    <scope>NUCLEOTIDE SEQUENCE</scope>
    <source>
        <strain evidence="1">FR3</strain>
    </source>
</reference>
<protein>
    <submittedName>
        <fullName evidence="1">BMA-LPD-8, isoform d</fullName>
    </submittedName>
</protein>
<proteinExistence type="predicted"/>
<evidence type="ECO:0000313" key="1">
    <source>
        <dbReference type="EMBL" id="CDQ02477.1"/>
    </source>
</evidence>